<sequence>MITEKQDPKKPLKDDCLDTESFPTLWQELTRYWHVTPWNKPFPKATVLGILRSETFQESAVDIGELAIWLNGKIGDPKLARSLKAIKALDSRFTSYPKAEAALEIGMQPTHV</sequence>
<organism evidence="1 2">
    <name type="scientific">Caenorhabditis briggsae</name>
    <dbReference type="NCBI Taxonomy" id="6238"/>
    <lineage>
        <taxon>Eukaryota</taxon>
        <taxon>Metazoa</taxon>
        <taxon>Ecdysozoa</taxon>
        <taxon>Nematoda</taxon>
        <taxon>Chromadorea</taxon>
        <taxon>Rhabditida</taxon>
        <taxon>Rhabditina</taxon>
        <taxon>Rhabditomorpha</taxon>
        <taxon>Rhabditoidea</taxon>
        <taxon>Rhabditidae</taxon>
        <taxon>Peloderinae</taxon>
        <taxon>Caenorhabditis</taxon>
    </lineage>
</organism>
<accession>A0AAE9E332</accession>
<dbReference type="EMBL" id="CP092620">
    <property type="protein sequence ID" value="UMM14083.1"/>
    <property type="molecule type" value="Genomic_DNA"/>
</dbReference>
<evidence type="ECO:0000313" key="1">
    <source>
        <dbReference type="EMBL" id="UMM14083.1"/>
    </source>
</evidence>
<gene>
    <name evidence="1" type="ORF">L5515_002043</name>
</gene>
<dbReference type="Proteomes" id="UP000829354">
    <property type="component" value="Chromosome I"/>
</dbReference>
<protein>
    <submittedName>
        <fullName evidence="1">Uncharacterized protein</fullName>
    </submittedName>
</protein>
<reference evidence="1 2" key="1">
    <citation type="submission" date="2022-04" db="EMBL/GenBank/DDBJ databases">
        <title>Chromosome-level reference genomes for two strains of Caenorhabditis briggsae: an improved platform for comparative genomics.</title>
        <authorList>
            <person name="Stevens L."/>
            <person name="Andersen E."/>
        </authorList>
    </citation>
    <scope>NUCLEOTIDE SEQUENCE [LARGE SCALE GENOMIC DNA]</scope>
    <source>
        <strain evidence="1">VX34</strain>
        <tissue evidence="1">Whole-organism</tissue>
    </source>
</reference>
<keyword evidence="2" id="KW-1185">Reference proteome</keyword>
<evidence type="ECO:0000313" key="2">
    <source>
        <dbReference type="Proteomes" id="UP000829354"/>
    </source>
</evidence>
<proteinExistence type="predicted"/>
<name>A0AAE9E332_CAEBR</name>
<dbReference type="AlphaFoldDB" id="A0AAE9E332"/>